<protein>
    <recommendedName>
        <fullName evidence="11">ATP synthase gamma chain</fullName>
    </recommendedName>
    <alternativeName>
        <fullName evidence="11">ATP synthase F1 sector gamma subunit</fullName>
    </alternativeName>
    <alternativeName>
        <fullName evidence="11">F-ATPase gamma subunit</fullName>
    </alternativeName>
</protein>
<dbReference type="AlphaFoldDB" id="A0A855Y6T0"/>
<evidence type="ECO:0000256" key="5">
    <source>
        <dbReference type="ARBA" id="ARBA00022475"/>
    </source>
</evidence>
<dbReference type="GO" id="GO:0005886">
    <property type="term" value="C:plasma membrane"/>
    <property type="evidence" value="ECO:0007669"/>
    <property type="project" value="UniProtKB-SubCell"/>
</dbReference>
<dbReference type="SUPFAM" id="SSF52943">
    <property type="entry name" value="ATP synthase (F1-ATPase), gamma subunit"/>
    <property type="match status" value="1"/>
</dbReference>
<keyword evidence="9 11" id="KW-0139">CF(1)</keyword>
<keyword evidence="4 11" id="KW-0813">Transport</keyword>
<dbReference type="GO" id="GO:0045259">
    <property type="term" value="C:proton-transporting ATP synthase complex"/>
    <property type="evidence" value="ECO:0007669"/>
    <property type="project" value="UniProtKB-KW"/>
</dbReference>
<dbReference type="PANTHER" id="PTHR11693:SF22">
    <property type="entry name" value="ATP SYNTHASE SUBUNIT GAMMA, MITOCHONDRIAL"/>
    <property type="match status" value="1"/>
</dbReference>
<dbReference type="InterPro" id="IPR023632">
    <property type="entry name" value="ATP_synth_F1_gsu_CS"/>
</dbReference>
<dbReference type="RefSeq" id="WP_090903516.1">
    <property type="nucleotide sequence ID" value="NZ_QGTZ01000009.1"/>
</dbReference>
<evidence type="ECO:0000256" key="9">
    <source>
        <dbReference type="ARBA" id="ARBA00023196"/>
    </source>
</evidence>
<evidence type="ECO:0000256" key="8">
    <source>
        <dbReference type="ARBA" id="ARBA00023136"/>
    </source>
</evidence>
<dbReference type="NCBIfam" id="NF004145">
    <property type="entry name" value="PRK05621.1-2"/>
    <property type="match status" value="1"/>
</dbReference>
<dbReference type="Gene3D" id="3.40.1380.10">
    <property type="match status" value="1"/>
</dbReference>
<sequence>MAKGMREIKRQIKSVQSTKQITKAMEMVAAAKLRKAQEKAEAARPYSEKLKEVVASIAKSTQGVQHPMLESRPVKKTAYLVITSDRGLAGGYNANILRQVNLTLKEKHNSQNDYELFVIGRKGRDYFKRREMAMTSTTTDLSDSPSFADIKSIAHEAVQGFELGKFDELYICYNRFVNALTQIPTVERLLPMETPEVTAAEGPTASYEYEPSPEAVLEVLLPRYAETLIYGALLNGKASELGAKMTAMGNATKNASKLINDLSLTYNRARQAAITQEITEIVAGANAAQG</sequence>
<evidence type="ECO:0000256" key="4">
    <source>
        <dbReference type="ARBA" id="ARBA00022448"/>
    </source>
</evidence>
<dbReference type="FunFam" id="1.10.287.80:FF:000001">
    <property type="entry name" value="ATP synthase gamma chain"/>
    <property type="match status" value="1"/>
</dbReference>
<evidence type="ECO:0000256" key="6">
    <source>
        <dbReference type="ARBA" id="ARBA00022781"/>
    </source>
</evidence>
<comment type="subunit">
    <text evidence="11">F-type ATPases have 2 components, CF(1) - the catalytic core - and CF(0) - the membrane proton channel. CF(1) has five subunits: alpha(3), beta(3), gamma(1), delta(1), epsilon(1). CF(0) has three main subunits: a, b and c.</text>
</comment>
<dbReference type="GO" id="GO:0042777">
    <property type="term" value="P:proton motive force-driven plasma membrane ATP synthesis"/>
    <property type="evidence" value="ECO:0007669"/>
    <property type="project" value="UniProtKB-UniRule"/>
</dbReference>
<gene>
    <name evidence="11" type="primary">atpG</name>
    <name evidence="12" type="ORF">DET56_109187</name>
</gene>
<accession>A0A855Y6T0</accession>
<keyword evidence="8 11" id="KW-0472">Membrane</keyword>
<dbReference type="PRINTS" id="PR00126">
    <property type="entry name" value="ATPASEGAMMA"/>
</dbReference>
<evidence type="ECO:0000256" key="7">
    <source>
        <dbReference type="ARBA" id="ARBA00023065"/>
    </source>
</evidence>
<keyword evidence="5 11" id="KW-1003">Cell membrane</keyword>
<dbReference type="GO" id="GO:0005524">
    <property type="term" value="F:ATP binding"/>
    <property type="evidence" value="ECO:0007669"/>
    <property type="project" value="UniProtKB-UniRule"/>
</dbReference>
<evidence type="ECO:0000256" key="11">
    <source>
        <dbReference type="HAMAP-Rule" id="MF_00815"/>
    </source>
</evidence>
<dbReference type="InterPro" id="IPR035968">
    <property type="entry name" value="ATP_synth_F1_ATPase_gsu"/>
</dbReference>
<dbReference type="GO" id="GO:0046933">
    <property type="term" value="F:proton-transporting ATP synthase activity, rotational mechanism"/>
    <property type="evidence" value="ECO:0007669"/>
    <property type="project" value="UniProtKB-UniRule"/>
</dbReference>
<name>A0A855Y6T0_9BACL</name>
<comment type="function">
    <text evidence="1 11">Produces ATP from ADP in the presence of a proton gradient across the membrane. The gamma chain is believed to be important in regulating ATPase activity and the flow of protons through the CF(0) complex.</text>
</comment>
<dbReference type="EMBL" id="QGTZ01000009">
    <property type="protein sequence ID" value="PWW37301.1"/>
    <property type="molecule type" value="Genomic_DNA"/>
</dbReference>
<keyword evidence="7 11" id="KW-0406">Ion transport</keyword>
<evidence type="ECO:0000256" key="3">
    <source>
        <dbReference type="ARBA" id="ARBA00007681"/>
    </source>
</evidence>
<dbReference type="Proteomes" id="UP000247078">
    <property type="component" value="Unassembled WGS sequence"/>
</dbReference>
<keyword evidence="6 11" id="KW-0375">Hydrogen ion transport</keyword>
<dbReference type="Gene3D" id="1.10.287.80">
    <property type="entry name" value="ATP synthase, gamma subunit, helix hairpin domain"/>
    <property type="match status" value="2"/>
</dbReference>
<dbReference type="InterPro" id="IPR000131">
    <property type="entry name" value="ATP_synth_F1_gsu"/>
</dbReference>
<dbReference type="NCBIfam" id="TIGR01146">
    <property type="entry name" value="ATPsyn_F1gamma"/>
    <property type="match status" value="1"/>
</dbReference>
<dbReference type="PANTHER" id="PTHR11693">
    <property type="entry name" value="ATP SYNTHASE GAMMA CHAIN"/>
    <property type="match status" value="1"/>
</dbReference>
<evidence type="ECO:0000256" key="1">
    <source>
        <dbReference type="ARBA" id="ARBA00003456"/>
    </source>
</evidence>
<dbReference type="Pfam" id="PF00231">
    <property type="entry name" value="ATP-synt"/>
    <property type="match status" value="1"/>
</dbReference>
<comment type="similarity">
    <text evidence="3 11">Belongs to the ATPase gamma chain family.</text>
</comment>
<organism evidence="12 13">
    <name type="scientific">Paenibacillus pabuli</name>
    <dbReference type="NCBI Taxonomy" id="1472"/>
    <lineage>
        <taxon>Bacteria</taxon>
        <taxon>Bacillati</taxon>
        <taxon>Bacillota</taxon>
        <taxon>Bacilli</taxon>
        <taxon>Bacillales</taxon>
        <taxon>Paenibacillaceae</taxon>
        <taxon>Paenibacillus</taxon>
    </lineage>
</organism>
<dbReference type="HAMAP" id="MF_00815">
    <property type="entry name" value="ATP_synth_gamma_bact"/>
    <property type="match status" value="1"/>
</dbReference>
<evidence type="ECO:0000256" key="10">
    <source>
        <dbReference type="ARBA" id="ARBA00023310"/>
    </source>
</evidence>
<evidence type="ECO:0000256" key="2">
    <source>
        <dbReference type="ARBA" id="ARBA00004202"/>
    </source>
</evidence>
<reference evidence="12 13" key="1">
    <citation type="submission" date="2018-05" db="EMBL/GenBank/DDBJ databases">
        <title>Freshwater and sediment microbial communities from various areas in North America, analyzing microbe dynamics in response to fracking.</title>
        <authorList>
            <person name="Lamendella R."/>
        </authorList>
    </citation>
    <scope>NUCLEOTIDE SEQUENCE [LARGE SCALE GENOMIC DNA]</scope>
    <source>
        <strain evidence="12 13">DB-3</strain>
    </source>
</reference>
<comment type="caution">
    <text evidence="12">The sequence shown here is derived from an EMBL/GenBank/DDBJ whole genome shotgun (WGS) entry which is preliminary data.</text>
</comment>
<dbReference type="CDD" id="cd12151">
    <property type="entry name" value="F1-ATPase_gamma"/>
    <property type="match status" value="1"/>
</dbReference>
<evidence type="ECO:0000313" key="13">
    <source>
        <dbReference type="Proteomes" id="UP000247078"/>
    </source>
</evidence>
<proteinExistence type="inferred from homology"/>
<comment type="subcellular location">
    <subcellularLocation>
        <location evidence="2 11">Cell membrane</location>
        <topology evidence="2 11">Peripheral membrane protein</topology>
    </subcellularLocation>
</comment>
<dbReference type="PROSITE" id="PS00153">
    <property type="entry name" value="ATPASE_GAMMA"/>
    <property type="match status" value="1"/>
</dbReference>
<keyword evidence="10 11" id="KW-0066">ATP synthesis</keyword>
<dbReference type="FunFam" id="3.40.1380.10:FF:000002">
    <property type="entry name" value="ATP synthase gamma chain"/>
    <property type="match status" value="1"/>
</dbReference>
<evidence type="ECO:0000313" key="12">
    <source>
        <dbReference type="EMBL" id="PWW37301.1"/>
    </source>
</evidence>